<evidence type="ECO:0000313" key="1">
    <source>
        <dbReference type="EMBL" id="EDP29317.1"/>
    </source>
</evidence>
<gene>
    <name evidence="1" type="ORF">Bm1_51450</name>
</gene>
<dbReference type="EMBL" id="DS239431">
    <property type="protein sequence ID" value="EDP29317.1"/>
    <property type="molecule type" value="Genomic_DNA"/>
</dbReference>
<proteinExistence type="predicted"/>
<name>A8QEL1_BRUMA</name>
<sequence>MFAMSWCSSEEVLLSDKNIERGIPAEELMDEANMLEQGFSLDIKHDFCTEQRNE</sequence>
<organism evidence="1">
    <name type="scientific">Brugia malayi</name>
    <name type="common">Filarial nematode worm</name>
    <dbReference type="NCBI Taxonomy" id="6279"/>
    <lineage>
        <taxon>Eukaryota</taxon>
        <taxon>Metazoa</taxon>
        <taxon>Ecdysozoa</taxon>
        <taxon>Nematoda</taxon>
        <taxon>Chromadorea</taxon>
        <taxon>Rhabditida</taxon>
        <taxon>Spirurina</taxon>
        <taxon>Spiruromorpha</taxon>
        <taxon>Filarioidea</taxon>
        <taxon>Onchocercidae</taxon>
        <taxon>Brugia</taxon>
    </lineage>
</organism>
<protein>
    <submittedName>
        <fullName evidence="1">Uncharacterized protein</fullName>
    </submittedName>
</protein>
<dbReference type="AlphaFoldDB" id="A8QEL1"/>
<reference evidence="1" key="1">
    <citation type="journal article" date="2007" name="Science">
        <title>Draft genome of the filarial nematode parasite Brugia malayi.</title>
        <authorList>
            <person name="Ghedin E."/>
            <person name="Wang S."/>
            <person name="Spiro D."/>
            <person name="Caler E."/>
            <person name="Zhao Q."/>
            <person name="Crabtree J."/>
            <person name="Allen J.E."/>
            <person name="Delcher A.L."/>
            <person name="Guiliano D.B."/>
            <person name="Miranda-Saavedra D."/>
            <person name="Angiuoli S.V."/>
            <person name="Creasy T."/>
            <person name="Amedeo P."/>
            <person name="Haas B."/>
            <person name="El-Sayed N.M."/>
            <person name="Wortman J.R."/>
            <person name="Feldblyum T."/>
            <person name="Tallon L."/>
            <person name="Schatz M."/>
            <person name="Shumway M."/>
            <person name="Koo H."/>
            <person name="Salzberg S.L."/>
            <person name="Schobel S."/>
            <person name="Pertea M."/>
            <person name="Pop M."/>
            <person name="White O."/>
            <person name="Barton G.J."/>
            <person name="Carlow C.K."/>
            <person name="Crawford M.J."/>
            <person name="Daub J."/>
            <person name="Dimmic M.W."/>
            <person name="Estes C.F."/>
            <person name="Foster J.M."/>
            <person name="Ganatra M."/>
            <person name="Gregory W.F."/>
            <person name="Johnson N.M."/>
            <person name="Jin J."/>
            <person name="Komuniecki R."/>
            <person name="Korf I."/>
            <person name="Kumar S."/>
            <person name="Laney S."/>
            <person name="Li B.W."/>
            <person name="Li W."/>
            <person name="Lindblom T.H."/>
            <person name="Lustigman S."/>
            <person name="Ma D."/>
            <person name="Maina C.V."/>
            <person name="Martin D.M."/>
            <person name="McCarter J.P."/>
            <person name="McReynolds L."/>
            <person name="Mitreva M."/>
            <person name="Nutman T.B."/>
            <person name="Parkinson J."/>
            <person name="Peregrin-Alvarez J.M."/>
            <person name="Poole C."/>
            <person name="Ren Q."/>
            <person name="Saunders L."/>
            <person name="Sluder A.E."/>
            <person name="Smith K."/>
            <person name="Stanke M."/>
            <person name="Unnasch T.R."/>
            <person name="Ware J."/>
            <person name="Wei A.D."/>
            <person name="Weil G."/>
            <person name="Williams D.J."/>
            <person name="Zhang Y."/>
            <person name="Williams S.A."/>
            <person name="Fraser-Liggett C."/>
            <person name="Slatko B."/>
            <person name="Blaxter M.L."/>
            <person name="Scott A.L."/>
        </authorList>
    </citation>
    <scope>NUCLEOTIDE SEQUENCE [LARGE SCALE GENOMIC DNA]</scope>
</reference>
<accession>A8QEL1</accession>